<gene>
    <name evidence="2" type="ORF">M9R61_07165</name>
</gene>
<dbReference type="EMBL" id="JAMKBI010000004">
    <property type="protein sequence ID" value="MCZ8533131.1"/>
    <property type="molecule type" value="Genomic_DNA"/>
</dbReference>
<dbReference type="AlphaFoldDB" id="A0A9X3R9L6"/>
<sequence>MRKIIIFNIIFCLLVIFVCNTYYDSKSRSAVAYNYAASYVETNYEISRENIQALEVNYRIGMGLFEILLEDVSTKEIFSFEVDIRKDYSLYYFKDHTYVYRKNDGVQ</sequence>
<dbReference type="GO" id="GO:0016301">
    <property type="term" value="F:kinase activity"/>
    <property type="evidence" value="ECO:0007669"/>
    <property type="project" value="UniProtKB-KW"/>
</dbReference>
<keyword evidence="1" id="KW-1133">Transmembrane helix</keyword>
<organism evidence="2 3">
    <name type="scientific">Psychrobacillus psychrodurans</name>
    <dbReference type="NCBI Taxonomy" id="126157"/>
    <lineage>
        <taxon>Bacteria</taxon>
        <taxon>Bacillati</taxon>
        <taxon>Bacillota</taxon>
        <taxon>Bacilli</taxon>
        <taxon>Bacillales</taxon>
        <taxon>Bacillaceae</taxon>
        <taxon>Psychrobacillus</taxon>
    </lineage>
</organism>
<keyword evidence="2" id="KW-0418">Kinase</keyword>
<evidence type="ECO:0000313" key="2">
    <source>
        <dbReference type="EMBL" id="MCZ8533131.1"/>
    </source>
</evidence>
<comment type="caution">
    <text evidence="2">The sequence shown here is derived from an EMBL/GenBank/DDBJ whole genome shotgun (WGS) entry which is preliminary data.</text>
</comment>
<name>A0A9X3R9L6_9BACI</name>
<keyword evidence="1" id="KW-0812">Transmembrane</keyword>
<protein>
    <submittedName>
        <fullName evidence="2">Histidine kinase</fullName>
    </submittedName>
</protein>
<proteinExistence type="predicted"/>
<reference evidence="2" key="1">
    <citation type="submission" date="2022-05" db="EMBL/GenBank/DDBJ databases">
        <authorList>
            <person name="Colautti A."/>
            <person name="Iacumin L."/>
        </authorList>
    </citation>
    <scope>NUCLEOTIDE SEQUENCE</scope>
    <source>
        <strain evidence="2">DSM 30747</strain>
    </source>
</reference>
<dbReference type="Proteomes" id="UP001152172">
    <property type="component" value="Unassembled WGS sequence"/>
</dbReference>
<evidence type="ECO:0000256" key="1">
    <source>
        <dbReference type="SAM" id="Phobius"/>
    </source>
</evidence>
<keyword evidence="3" id="KW-1185">Reference proteome</keyword>
<evidence type="ECO:0000313" key="3">
    <source>
        <dbReference type="Proteomes" id="UP001152172"/>
    </source>
</evidence>
<keyword evidence="2" id="KW-0808">Transferase</keyword>
<keyword evidence="1" id="KW-0472">Membrane</keyword>
<accession>A0A9X3R9L6</accession>
<feature type="transmembrane region" description="Helical" evidence="1">
    <location>
        <begin position="5"/>
        <end position="23"/>
    </location>
</feature>
<dbReference type="RefSeq" id="WP_269921570.1">
    <property type="nucleotide sequence ID" value="NZ_JAMKBI010000004.1"/>
</dbReference>